<evidence type="ECO:0000313" key="1">
    <source>
        <dbReference type="EMBL" id="MCO6051298.1"/>
    </source>
</evidence>
<organism evidence="1 2">
    <name type="scientific">Mesorhizobium liriopis</name>
    <dbReference type="NCBI Taxonomy" id="2953882"/>
    <lineage>
        <taxon>Bacteria</taxon>
        <taxon>Pseudomonadati</taxon>
        <taxon>Pseudomonadota</taxon>
        <taxon>Alphaproteobacteria</taxon>
        <taxon>Hyphomicrobiales</taxon>
        <taxon>Phyllobacteriaceae</taxon>
        <taxon>Mesorhizobium</taxon>
    </lineage>
</organism>
<dbReference type="Proteomes" id="UP001205906">
    <property type="component" value="Unassembled WGS sequence"/>
</dbReference>
<dbReference type="RefSeq" id="WP_252820690.1">
    <property type="nucleotide sequence ID" value="NZ_JAMXQS010000007.1"/>
</dbReference>
<sequence>MTIRIRPHHLLCMLSYVGKGYTPPFTANYDRIARRLSDGETMVIVDGPDDICTPLLSEKEPHCWRDSVVERDKISARDVARLLGFPIQLGSLIRLDHAFVERMRAAFAAGETRQACMGCEWHNLCSAIADTGFEGARLLPPTGRKLIRK</sequence>
<accession>A0ABT1C9E8</accession>
<evidence type="ECO:0000313" key="2">
    <source>
        <dbReference type="Proteomes" id="UP001205906"/>
    </source>
</evidence>
<protein>
    <submittedName>
        <fullName evidence="1">DUF1284 domain-containing protein</fullName>
    </submittedName>
</protein>
<keyword evidence="2" id="KW-1185">Reference proteome</keyword>
<name>A0ABT1C9E8_9HYPH</name>
<proteinExistence type="predicted"/>
<comment type="caution">
    <text evidence="1">The sequence shown here is derived from an EMBL/GenBank/DDBJ whole genome shotgun (WGS) entry which is preliminary data.</text>
</comment>
<reference evidence="1 2" key="1">
    <citation type="submission" date="2022-06" db="EMBL/GenBank/DDBJ databases">
        <title>Mesorhizobium sp. strain RP14 Genome sequencing and assembly.</title>
        <authorList>
            <person name="Kim I."/>
        </authorList>
    </citation>
    <scope>NUCLEOTIDE SEQUENCE [LARGE SCALE GENOMIC DNA]</scope>
    <source>
        <strain evidence="2">RP14(2022)</strain>
    </source>
</reference>
<dbReference type="InterPro" id="IPR009702">
    <property type="entry name" value="DUF1284"/>
</dbReference>
<gene>
    <name evidence="1" type="ORF">NGM99_16055</name>
</gene>
<dbReference type="Pfam" id="PF06935">
    <property type="entry name" value="DUF1284"/>
    <property type="match status" value="1"/>
</dbReference>
<dbReference type="EMBL" id="JAMXQS010000007">
    <property type="protein sequence ID" value="MCO6051298.1"/>
    <property type="molecule type" value="Genomic_DNA"/>
</dbReference>